<reference evidence="12 14" key="1">
    <citation type="journal article" date="2014" name="BMC Genomics">
        <title>Genome sequence of Anopheles sinensis provides insight into genetics basis of mosquito competence for malaria parasites.</title>
        <authorList>
            <person name="Zhou D."/>
            <person name="Zhang D."/>
            <person name="Ding G."/>
            <person name="Shi L."/>
            <person name="Hou Q."/>
            <person name="Ye Y."/>
            <person name="Xu Y."/>
            <person name="Zhou H."/>
            <person name="Xiong C."/>
            <person name="Li S."/>
            <person name="Yu J."/>
            <person name="Hong S."/>
            <person name="Yu X."/>
            <person name="Zou P."/>
            <person name="Chen C."/>
            <person name="Chang X."/>
            <person name="Wang W."/>
            <person name="Lv Y."/>
            <person name="Sun Y."/>
            <person name="Ma L."/>
            <person name="Shen B."/>
            <person name="Zhu C."/>
        </authorList>
    </citation>
    <scope>NUCLEOTIDE SEQUENCE [LARGE SCALE GENOMIC DNA]</scope>
</reference>
<dbReference type="GO" id="GO:0005576">
    <property type="term" value="C:extracellular region"/>
    <property type="evidence" value="ECO:0007669"/>
    <property type="project" value="UniProtKB-SubCell"/>
</dbReference>
<dbReference type="FunFam" id="2.40.10.10:FF:000028">
    <property type="entry name" value="Serine protease easter"/>
    <property type="match status" value="1"/>
</dbReference>
<comment type="subcellular location">
    <subcellularLocation>
        <location evidence="1">Secreted</location>
    </subcellularLocation>
</comment>
<name>A0A084W6V6_ANOSI</name>
<keyword evidence="4 10" id="KW-0732">Signal</keyword>
<feature type="chain" id="PRO_5001784302" evidence="10">
    <location>
        <begin position="29"/>
        <end position="390"/>
    </location>
</feature>
<dbReference type="InterPro" id="IPR001314">
    <property type="entry name" value="Peptidase_S1A"/>
</dbReference>
<evidence type="ECO:0000256" key="3">
    <source>
        <dbReference type="ARBA" id="ARBA00022588"/>
    </source>
</evidence>
<dbReference type="Pfam" id="PF00089">
    <property type="entry name" value="Trypsin"/>
    <property type="match status" value="1"/>
</dbReference>
<dbReference type="Proteomes" id="UP000030765">
    <property type="component" value="Unassembled WGS sequence"/>
</dbReference>
<feature type="signal peptide" evidence="10">
    <location>
        <begin position="1"/>
        <end position="28"/>
    </location>
</feature>
<keyword evidence="9" id="KW-0645">Protease</keyword>
<evidence type="ECO:0000256" key="9">
    <source>
        <dbReference type="RuleBase" id="RU363034"/>
    </source>
</evidence>
<evidence type="ECO:0000256" key="8">
    <source>
        <dbReference type="ARBA" id="ARBA00024195"/>
    </source>
</evidence>
<dbReference type="PROSITE" id="PS00134">
    <property type="entry name" value="TRYPSIN_HIS"/>
    <property type="match status" value="1"/>
</dbReference>
<keyword evidence="2" id="KW-0964">Secreted</keyword>
<evidence type="ECO:0000256" key="5">
    <source>
        <dbReference type="ARBA" id="ARBA00022859"/>
    </source>
</evidence>
<evidence type="ECO:0000313" key="12">
    <source>
        <dbReference type="EMBL" id="KFB45950.1"/>
    </source>
</evidence>
<dbReference type="EnsemblMetazoa" id="ASIC013922-RA">
    <property type="protein sequence ID" value="ASIC013922-PA"/>
    <property type="gene ID" value="ASIC013922"/>
</dbReference>
<dbReference type="SUPFAM" id="SSF50494">
    <property type="entry name" value="Trypsin-like serine proteases"/>
    <property type="match status" value="1"/>
</dbReference>
<feature type="domain" description="Peptidase S1" evidence="11">
    <location>
        <begin position="133"/>
        <end position="373"/>
    </location>
</feature>
<dbReference type="PROSITE" id="PS50240">
    <property type="entry name" value="TRYPSIN_DOM"/>
    <property type="match status" value="1"/>
</dbReference>
<gene>
    <name evidence="12" type="ORF">ZHAS_00013922</name>
</gene>
<evidence type="ECO:0000256" key="7">
    <source>
        <dbReference type="ARBA" id="ARBA00023180"/>
    </source>
</evidence>
<keyword evidence="5" id="KW-0391">Immunity</keyword>
<protein>
    <submittedName>
        <fullName evidence="12">AGAP004317-PA-like protein</fullName>
    </submittedName>
</protein>
<dbReference type="GO" id="GO:0004252">
    <property type="term" value="F:serine-type endopeptidase activity"/>
    <property type="evidence" value="ECO:0007669"/>
    <property type="project" value="InterPro"/>
</dbReference>
<evidence type="ECO:0000256" key="4">
    <source>
        <dbReference type="ARBA" id="ARBA00022729"/>
    </source>
</evidence>
<evidence type="ECO:0000256" key="2">
    <source>
        <dbReference type="ARBA" id="ARBA00022525"/>
    </source>
</evidence>
<keyword evidence="14" id="KW-1185">Reference proteome</keyword>
<organism evidence="12">
    <name type="scientific">Anopheles sinensis</name>
    <name type="common">Mosquito</name>
    <dbReference type="NCBI Taxonomy" id="74873"/>
    <lineage>
        <taxon>Eukaryota</taxon>
        <taxon>Metazoa</taxon>
        <taxon>Ecdysozoa</taxon>
        <taxon>Arthropoda</taxon>
        <taxon>Hexapoda</taxon>
        <taxon>Insecta</taxon>
        <taxon>Pterygota</taxon>
        <taxon>Neoptera</taxon>
        <taxon>Endopterygota</taxon>
        <taxon>Diptera</taxon>
        <taxon>Nematocera</taxon>
        <taxon>Culicoidea</taxon>
        <taxon>Culicidae</taxon>
        <taxon>Anophelinae</taxon>
        <taxon>Anopheles</taxon>
    </lineage>
</organism>
<dbReference type="PANTHER" id="PTHR24252">
    <property type="entry name" value="ACROSIN-RELATED"/>
    <property type="match status" value="1"/>
</dbReference>
<keyword evidence="7" id="KW-0325">Glycoprotein</keyword>
<dbReference type="EMBL" id="ATLV01020986">
    <property type="status" value="NOT_ANNOTATED_CDS"/>
    <property type="molecule type" value="Genomic_DNA"/>
</dbReference>
<dbReference type="AlphaFoldDB" id="A0A084W6V6"/>
<dbReference type="STRING" id="74873.A0A084W6V6"/>
<dbReference type="InterPro" id="IPR033116">
    <property type="entry name" value="TRYPSIN_SER"/>
</dbReference>
<dbReference type="InterPro" id="IPR043504">
    <property type="entry name" value="Peptidase_S1_PA_chymotrypsin"/>
</dbReference>
<evidence type="ECO:0000256" key="6">
    <source>
        <dbReference type="ARBA" id="ARBA00023157"/>
    </source>
</evidence>
<proteinExistence type="inferred from homology"/>
<dbReference type="PANTHER" id="PTHR24252:SF7">
    <property type="entry name" value="HYALIN"/>
    <property type="match status" value="1"/>
</dbReference>
<dbReference type="InterPro" id="IPR001254">
    <property type="entry name" value="Trypsin_dom"/>
</dbReference>
<sequence length="390" mass="42654">MAPAIEHVSRWWLTALTLAAIGFGPALASGNDGDSCLYGNEPGICRGYSSCRALLEESRVVKICGYTAQQAVVCCPADYEQRLQQLYSRDTRVSERKCREYSRKPSALVGTLGFGSSVVKIKRPQCPKEQNLIIGGTQARAGEFPHMARLGIPDERGTVVFRCGATLVSEQWVMTAAHCLESTDIVVRLGELREGDTEFEDPVDERVVQIVKYPTYKRRTVYDDIALLKLQNQVSLSNRIRPACLYSSSEIDRTKAIATGFGSTQAYGPTSKELQKVTLDLFSTPACAVYFQRNPRVPQGLRDTHLCAGYLAGGRDTCTGDSGGPLQIYSGEESSCTVQVIGITSFGITCGTSTPGIYTRVSEYLDWIEAVVWPEEATATRGSSNQFAFS</sequence>
<dbReference type="SMART" id="SM00020">
    <property type="entry name" value="Tryp_SPc"/>
    <property type="match status" value="1"/>
</dbReference>
<dbReference type="OrthoDB" id="6339452at2759"/>
<dbReference type="PROSITE" id="PS00135">
    <property type="entry name" value="TRYPSIN_SER"/>
    <property type="match status" value="1"/>
</dbReference>
<comment type="similarity">
    <text evidence="8">Belongs to the peptidase S1 family. CLIP subfamily.</text>
</comment>
<evidence type="ECO:0000313" key="13">
    <source>
        <dbReference type="EnsemblMetazoa" id="ASIC013922-PA"/>
    </source>
</evidence>
<keyword evidence="9" id="KW-0720">Serine protease</keyword>
<evidence type="ECO:0000313" key="14">
    <source>
        <dbReference type="Proteomes" id="UP000030765"/>
    </source>
</evidence>
<keyword evidence="3" id="KW-0399">Innate immunity</keyword>
<dbReference type="VEuPathDB" id="VectorBase:ASIC013922"/>
<dbReference type="CDD" id="cd00190">
    <property type="entry name" value="Tryp_SPc"/>
    <property type="match status" value="1"/>
</dbReference>
<reference evidence="13" key="2">
    <citation type="submission" date="2020-05" db="UniProtKB">
        <authorList>
            <consortium name="EnsemblMetazoa"/>
        </authorList>
    </citation>
    <scope>IDENTIFICATION</scope>
</reference>
<dbReference type="InterPro" id="IPR009003">
    <property type="entry name" value="Peptidase_S1_PA"/>
</dbReference>
<keyword evidence="9" id="KW-0378">Hydrolase</keyword>
<evidence type="ECO:0000256" key="1">
    <source>
        <dbReference type="ARBA" id="ARBA00004613"/>
    </source>
</evidence>
<dbReference type="InterPro" id="IPR018114">
    <property type="entry name" value="TRYPSIN_HIS"/>
</dbReference>
<dbReference type="EMBL" id="KE525311">
    <property type="protein sequence ID" value="KFB45950.1"/>
    <property type="molecule type" value="Genomic_DNA"/>
</dbReference>
<accession>A0A084W6V6</accession>
<dbReference type="Gene3D" id="2.40.10.10">
    <property type="entry name" value="Trypsin-like serine proteases"/>
    <property type="match status" value="1"/>
</dbReference>
<dbReference type="VEuPathDB" id="VectorBase:ASIS016071"/>
<keyword evidence="6" id="KW-1015">Disulfide bond</keyword>
<dbReference type="PRINTS" id="PR00722">
    <property type="entry name" value="CHYMOTRYPSIN"/>
</dbReference>
<dbReference type="OMA" id="LAEPYCM"/>
<evidence type="ECO:0000259" key="11">
    <source>
        <dbReference type="PROSITE" id="PS50240"/>
    </source>
</evidence>
<dbReference type="GO" id="GO:0045087">
    <property type="term" value="P:innate immune response"/>
    <property type="evidence" value="ECO:0007669"/>
    <property type="project" value="UniProtKB-KW"/>
</dbReference>
<dbReference type="GO" id="GO:0006508">
    <property type="term" value="P:proteolysis"/>
    <property type="evidence" value="ECO:0007669"/>
    <property type="project" value="UniProtKB-KW"/>
</dbReference>
<evidence type="ECO:0000256" key="10">
    <source>
        <dbReference type="SAM" id="SignalP"/>
    </source>
</evidence>